<dbReference type="GO" id="GO:0016887">
    <property type="term" value="F:ATP hydrolysis activity"/>
    <property type="evidence" value="ECO:0007669"/>
    <property type="project" value="InterPro"/>
</dbReference>
<dbReference type="Proteomes" id="UP000191240">
    <property type="component" value="Unassembled WGS sequence"/>
</dbReference>
<gene>
    <name evidence="7" type="primary">mutS2</name>
    <name evidence="7" type="synonym">rqcU</name>
    <name evidence="10" type="ORF">SAMN02745671_00539</name>
</gene>
<keyword evidence="6 7" id="KW-0238">DNA-binding</keyword>
<organism evidence="10 11">
    <name type="scientific">Anaerovibrio lipolyticus DSM 3074</name>
    <dbReference type="NCBI Taxonomy" id="1120997"/>
    <lineage>
        <taxon>Bacteria</taxon>
        <taxon>Bacillati</taxon>
        <taxon>Bacillota</taxon>
        <taxon>Negativicutes</taxon>
        <taxon>Selenomonadales</taxon>
        <taxon>Selenomonadaceae</taxon>
        <taxon>Anaerovibrio</taxon>
    </lineage>
</organism>
<protein>
    <recommendedName>
        <fullName evidence="7">Endonuclease MutS2</fullName>
        <ecNumber evidence="7">3.1.-.-</ecNumber>
    </recommendedName>
    <alternativeName>
        <fullName evidence="7">Ribosome-associated protein quality control-upstream factor</fullName>
        <shortName evidence="7">RQC-upstream factor</shortName>
        <shortName evidence="7">RqcU</shortName>
        <ecNumber evidence="7">3.6.4.-</ecNumber>
    </alternativeName>
</protein>
<dbReference type="NCBIfam" id="TIGR01069">
    <property type="entry name" value="mutS2"/>
    <property type="match status" value="1"/>
</dbReference>
<dbReference type="GO" id="GO:0043023">
    <property type="term" value="F:ribosomal large subunit binding"/>
    <property type="evidence" value="ECO:0007669"/>
    <property type="project" value="UniProtKB-UniRule"/>
</dbReference>
<keyword evidence="7" id="KW-0540">Nuclease</keyword>
<dbReference type="Pfam" id="PF00488">
    <property type="entry name" value="MutS_V"/>
    <property type="match status" value="1"/>
</dbReference>
<dbReference type="Pfam" id="PF01713">
    <property type="entry name" value="Smr"/>
    <property type="match status" value="1"/>
</dbReference>
<evidence type="ECO:0000256" key="3">
    <source>
        <dbReference type="ARBA" id="ARBA00022801"/>
    </source>
</evidence>
<keyword evidence="4 7" id="KW-0067">ATP-binding</keyword>
<dbReference type="EC" id="3.6.4.-" evidence="7"/>
<dbReference type="SUPFAM" id="SSF160443">
    <property type="entry name" value="SMR domain-like"/>
    <property type="match status" value="1"/>
</dbReference>
<evidence type="ECO:0000256" key="6">
    <source>
        <dbReference type="ARBA" id="ARBA00023125"/>
    </source>
</evidence>
<dbReference type="EMBL" id="FQYW01000005">
    <property type="protein sequence ID" value="SHI42049.1"/>
    <property type="molecule type" value="Genomic_DNA"/>
</dbReference>
<dbReference type="PIRSF" id="PIRSF005814">
    <property type="entry name" value="MutS_YshD"/>
    <property type="match status" value="1"/>
</dbReference>
<dbReference type="SMART" id="SM00533">
    <property type="entry name" value="MUTSd"/>
    <property type="match status" value="1"/>
</dbReference>
<reference evidence="10 11" key="1">
    <citation type="submission" date="2016-11" db="EMBL/GenBank/DDBJ databases">
        <authorList>
            <person name="Jaros S."/>
            <person name="Januszkiewicz K."/>
            <person name="Wedrychowicz H."/>
        </authorList>
    </citation>
    <scope>NUCLEOTIDE SEQUENCE [LARGE SCALE GENOMIC DNA]</scope>
    <source>
        <strain evidence="10 11">DSM 3074</strain>
    </source>
</reference>
<evidence type="ECO:0000256" key="5">
    <source>
        <dbReference type="ARBA" id="ARBA00022884"/>
    </source>
</evidence>
<comment type="subunit">
    <text evidence="7">Homodimer. Binds to stalled ribosomes, contacting rRNA.</text>
</comment>
<dbReference type="SMART" id="SM00463">
    <property type="entry name" value="SMR"/>
    <property type="match status" value="1"/>
</dbReference>
<dbReference type="GO" id="GO:0004519">
    <property type="term" value="F:endonuclease activity"/>
    <property type="evidence" value="ECO:0007669"/>
    <property type="project" value="UniProtKB-UniRule"/>
</dbReference>
<keyword evidence="5 7" id="KW-0694">RNA-binding</keyword>
<evidence type="ECO:0000256" key="2">
    <source>
        <dbReference type="ARBA" id="ARBA00022741"/>
    </source>
</evidence>
<keyword evidence="1 7" id="KW-0699">rRNA-binding</keyword>
<feature type="domain" description="Smr" evidence="9">
    <location>
        <begin position="716"/>
        <end position="791"/>
    </location>
</feature>
<dbReference type="GO" id="GO:0045910">
    <property type="term" value="P:negative regulation of DNA recombination"/>
    <property type="evidence" value="ECO:0007669"/>
    <property type="project" value="InterPro"/>
</dbReference>
<dbReference type="InterPro" id="IPR045076">
    <property type="entry name" value="MutS"/>
</dbReference>
<dbReference type="GO" id="GO:0019843">
    <property type="term" value="F:rRNA binding"/>
    <property type="evidence" value="ECO:0007669"/>
    <property type="project" value="UniProtKB-UniRule"/>
</dbReference>
<dbReference type="OrthoDB" id="9808166at2"/>
<dbReference type="InterPro" id="IPR007696">
    <property type="entry name" value="DNA_mismatch_repair_MutS_core"/>
</dbReference>
<dbReference type="InterPro" id="IPR036187">
    <property type="entry name" value="DNA_mismatch_repair_MutS_sf"/>
</dbReference>
<dbReference type="GO" id="GO:0005524">
    <property type="term" value="F:ATP binding"/>
    <property type="evidence" value="ECO:0007669"/>
    <property type="project" value="UniProtKB-UniRule"/>
</dbReference>
<sequence>MEQDSFKVLEYKKILERLQNKAGSILGKELAGGLQPSSDIDEVKERLRETAEAVMVSSMANPPLGGIRDIRELMKKIGIGAIIETSEIMDVLTTMYAMRGVKKFFKELELDAPILKNWARGLEILGELERNLENTVDEHGNLRDDASVELKRIRREVKISQARIKDHLNNILHSAEYQKYFQDAIVTMRGDRYVVPIKQEYRQYFPGIVHDQSASGSTVFVEPMAVVNLNNDIKQLVAAEKHEVERILRDISNQIRRKDDILMENCDILTFIDFTFAKAGLAREMKAVEPVVSEDGATSLLSARHPLIDSDKVVPIDISIGADYNMLLVTGPNTGGKTVSMKTLGLLVLMAQAGLFLPVENGSQIAVYNNIYADIGDEQSIEQSLSTFSAHMTHLVEILAKVESDDLLLLDELGAGTDPEEGAALAMAILEQLLNIKATVMATTHYSELKTFAFSRDGIENACVEFDVNTLRPTYRLLTGIPGASNAFAISRRLGLSEALVIRAKQLIQADHAQFEKVINQLEKEKMMYEQMNADIEAKLQRAQKMEAKAEAMRTELSQKKADIIRKAKDEGSALVRRARRESEEIIKQLKEQFNDMGIQKRQQAIQDARNKLNEEAGRVRPGIVSAKAFRKPVDLKTIEVGDIIYVTKLDQKGTVLGVHGKELEIQLGAMKTTMKASACKFVEKGKKEQPATLTGRKSKGGSSFISKTQEAHRDIDIRGMMVDEAEVVLGKFIDDSIMAGLSQVLIIHGKGTGALRKGVHEYLKHHRNVAGFNFADMSEGGTGATLVTLK</sequence>
<dbReference type="EC" id="3.1.-.-" evidence="7"/>
<evidence type="ECO:0000256" key="8">
    <source>
        <dbReference type="SAM" id="Coils"/>
    </source>
</evidence>
<dbReference type="Gene3D" id="3.30.1370.110">
    <property type="match status" value="1"/>
</dbReference>
<evidence type="ECO:0000256" key="1">
    <source>
        <dbReference type="ARBA" id="ARBA00022730"/>
    </source>
</evidence>
<dbReference type="Gene3D" id="3.40.50.300">
    <property type="entry name" value="P-loop containing nucleotide triphosphate hydrolases"/>
    <property type="match status" value="1"/>
</dbReference>
<dbReference type="GO" id="GO:0006298">
    <property type="term" value="P:mismatch repair"/>
    <property type="evidence" value="ECO:0007669"/>
    <property type="project" value="InterPro"/>
</dbReference>
<keyword evidence="8" id="KW-0175">Coiled coil</keyword>
<dbReference type="GO" id="GO:0072344">
    <property type="term" value="P:rescue of stalled ribosome"/>
    <property type="evidence" value="ECO:0007669"/>
    <property type="project" value="UniProtKB-UniRule"/>
</dbReference>
<dbReference type="PROSITE" id="PS50828">
    <property type="entry name" value="SMR"/>
    <property type="match status" value="1"/>
</dbReference>
<dbReference type="HAMAP" id="MF_00092">
    <property type="entry name" value="MutS2"/>
    <property type="match status" value="1"/>
</dbReference>
<dbReference type="PANTHER" id="PTHR48466:SF2">
    <property type="entry name" value="OS10G0509000 PROTEIN"/>
    <property type="match status" value="1"/>
</dbReference>
<dbReference type="PANTHER" id="PTHR48466">
    <property type="entry name" value="OS10G0509000 PROTEIN-RELATED"/>
    <property type="match status" value="1"/>
</dbReference>
<comment type="similarity">
    <text evidence="7">Belongs to the DNA mismatch repair MutS family. MutS2 subfamily.</text>
</comment>
<dbReference type="Pfam" id="PF20297">
    <property type="entry name" value="MSSS"/>
    <property type="match status" value="1"/>
</dbReference>
<keyword evidence="7" id="KW-0255">Endonuclease</keyword>
<dbReference type="SUPFAM" id="SSF48334">
    <property type="entry name" value="DNA repair protein MutS, domain III"/>
    <property type="match status" value="1"/>
</dbReference>
<dbReference type="RefSeq" id="WP_080325293.1">
    <property type="nucleotide sequence ID" value="NZ_FQYW01000005.1"/>
</dbReference>
<name>A0A1M6AZW5_9FIRM</name>
<dbReference type="InterPro" id="IPR036063">
    <property type="entry name" value="Smr_dom_sf"/>
</dbReference>
<comment type="function">
    <text evidence="7">Acts as a ribosome collision sensor, splitting the ribosome into its 2 subunits. Detects stalled/collided 70S ribosomes which it binds and splits by an ATP-hydrolysis driven conformational change. Acts upstream of the ribosome quality control system (RQC), a ribosome-associated complex that mediates the extraction of incompletely synthesized nascent chains from stalled ribosomes and their subsequent degradation. Probably generates substrates for RQC.</text>
</comment>
<feature type="coiled-coil region" evidence="8">
    <location>
        <begin position="505"/>
        <end position="619"/>
    </location>
</feature>
<dbReference type="InterPro" id="IPR027417">
    <property type="entry name" value="P-loop_NTPase"/>
</dbReference>
<dbReference type="InterPro" id="IPR002625">
    <property type="entry name" value="Smr_dom"/>
</dbReference>
<evidence type="ECO:0000256" key="7">
    <source>
        <dbReference type="HAMAP-Rule" id="MF_00092"/>
    </source>
</evidence>
<evidence type="ECO:0000313" key="10">
    <source>
        <dbReference type="EMBL" id="SHI42049.1"/>
    </source>
</evidence>
<keyword evidence="3 7" id="KW-0378">Hydrolase</keyword>
<evidence type="ECO:0000313" key="11">
    <source>
        <dbReference type="Proteomes" id="UP000191240"/>
    </source>
</evidence>
<feature type="coiled-coil region" evidence="8">
    <location>
        <begin position="125"/>
        <end position="170"/>
    </location>
</feature>
<proteinExistence type="inferred from homology"/>
<keyword evidence="2 7" id="KW-0547">Nucleotide-binding</keyword>
<dbReference type="SUPFAM" id="SSF52540">
    <property type="entry name" value="P-loop containing nucleoside triphosphate hydrolases"/>
    <property type="match status" value="1"/>
</dbReference>
<dbReference type="GO" id="GO:0030983">
    <property type="term" value="F:mismatched DNA binding"/>
    <property type="evidence" value="ECO:0007669"/>
    <property type="project" value="InterPro"/>
</dbReference>
<evidence type="ECO:0000256" key="4">
    <source>
        <dbReference type="ARBA" id="ARBA00022840"/>
    </source>
</evidence>
<evidence type="ECO:0000259" key="9">
    <source>
        <dbReference type="PROSITE" id="PS50828"/>
    </source>
</evidence>
<dbReference type="FunFam" id="3.40.50.300:FF:000830">
    <property type="entry name" value="Endonuclease MutS2"/>
    <property type="match status" value="1"/>
</dbReference>
<dbReference type="InterPro" id="IPR005747">
    <property type="entry name" value="MutS2"/>
</dbReference>
<dbReference type="InterPro" id="IPR000432">
    <property type="entry name" value="DNA_mismatch_repair_MutS_C"/>
</dbReference>
<dbReference type="AlphaFoldDB" id="A0A1M6AZW5"/>
<dbReference type="SMART" id="SM00534">
    <property type="entry name" value="MUTSac"/>
    <property type="match status" value="1"/>
</dbReference>
<feature type="binding site" evidence="7">
    <location>
        <begin position="331"/>
        <end position="338"/>
    </location>
    <ligand>
        <name>ATP</name>
        <dbReference type="ChEBI" id="CHEBI:30616"/>
    </ligand>
</feature>
<accession>A0A1M6AZW5</accession>
<dbReference type="InterPro" id="IPR046893">
    <property type="entry name" value="MSSS"/>
</dbReference>
<dbReference type="GO" id="GO:0140664">
    <property type="term" value="F:ATP-dependent DNA damage sensor activity"/>
    <property type="evidence" value="ECO:0007669"/>
    <property type="project" value="InterPro"/>
</dbReference>
<comment type="function">
    <text evidence="7">Endonuclease that is involved in the suppression of homologous recombination and thus may have a key role in the control of bacterial genetic diversity.</text>
</comment>